<proteinExistence type="predicted"/>
<protein>
    <submittedName>
        <fullName evidence="1">Uncharacterized protein</fullName>
    </submittedName>
</protein>
<dbReference type="AlphaFoldDB" id="A0A0K2SZ99"/>
<name>A0A0K2SZ99_LEPSM</name>
<evidence type="ECO:0000313" key="1">
    <source>
        <dbReference type="EMBL" id="CDW19083.1"/>
    </source>
</evidence>
<organism evidence="1">
    <name type="scientific">Lepeophtheirus salmonis</name>
    <name type="common">Salmon louse</name>
    <name type="synonym">Caligus salmonis</name>
    <dbReference type="NCBI Taxonomy" id="72036"/>
    <lineage>
        <taxon>Eukaryota</taxon>
        <taxon>Metazoa</taxon>
        <taxon>Ecdysozoa</taxon>
        <taxon>Arthropoda</taxon>
        <taxon>Crustacea</taxon>
        <taxon>Multicrustacea</taxon>
        <taxon>Hexanauplia</taxon>
        <taxon>Copepoda</taxon>
        <taxon>Siphonostomatoida</taxon>
        <taxon>Caligidae</taxon>
        <taxon>Lepeophtheirus</taxon>
    </lineage>
</organism>
<sequence>MKYIFYAKYIGQYNMDQKYGIVGSVVECSPATRAARVRFPDDAMYFLSFKKNKTMTLSLIYIISSD</sequence>
<reference evidence="1" key="1">
    <citation type="submission" date="2014-05" db="EMBL/GenBank/DDBJ databases">
        <authorList>
            <person name="Chronopoulou M."/>
        </authorList>
    </citation>
    <scope>NUCLEOTIDE SEQUENCE</scope>
    <source>
        <tissue evidence="1">Whole organism</tissue>
    </source>
</reference>
<dbReference type="EMBL" id="HACA01001722">
    <property type="protein sequence ID" value="CDW19083.1"/>
    <property type="molecule type" value="Transcribed_RNA"/>
</dbReference>
<accession>A0A0K2SZ99</accession>